<reference evidence="2" key="2">
    <citation type="submission" date="2023-05" db="EMBL/GenBank/DDBJ databases">
        <authorList>
            <person name="Schelkunov M.I."/>
        </authorList>
    </citation>
    <scope>NUCLEOTIDE SEQUENCE</scope>
    <source>
        <strain evidence="2">Hsosn_3</strain>
        <tissue evidence="2">Leaf</tissue>
    </source>
</reference>
<evidence type="ECO:0000313" key="2">
    <source>
        <dbReference type="EMBL" id="KAK1366454.1"/>
    </source>
</evidence>
<feature type="compositionally biased region" description="Basic and acidic residues" evidence="1">
    <location>
        <begin position="69"/>
        <end position="80"/>
    </location>
</feature>
<dbReference type="EMBL" id="JAUIZM010000009">
    <property type="protein sequence ID" value="KAK1366454.1"/>
    <property type="molecule type" value="Genomic_DNA"/>
</dbReference>
<evidence type="ECO:0000313" key="3">
    <source>
        <dbReference type="Proteomes" id="UP001237642"/>
    </source>
</evidence>
<proteinExistence type="predicted"/>
<keyword evidence="3" id="KW-1185">Reference proteome</keyword>
<dbReference type="AlphaFoldDB" id="A0AAD8MBA0"/>
<comment type="caution">
    <text evidence="2">The sequence shown here is derived from an EMBL/GenBank/DDBJ whole genome shotgun (WGS) entry which is preliminary data.</text>
</comment>
<sequence>MHVSTAHTHAFRLSEGVQKKREIKEKRGAHKNERQPNELAKGEGLEHVQRDLEGAHTIQALGLKSQTVRSDEITQKHPESVRTPLASKPLSFPSPPRRTVCYLELQDGLSLSQLVVDGVAATQLSIQFLTDLVAANSTKGEKVARSESISIQGSGGTQGEPVAVKTKGGAKQVSGIKSKAMTKGEQVKPSSEQPKDKAEDLVEVQRQLKMQCKEDLHLDTQSYLR</sequence>
<feature type="region of interest" description="Disordered" evidence="1">
    <location>
        <begin position="66"/>
        <end position="92"/>
    </location>
</feature>
<dbReference type="Proteomes" id="UP001237642">
    <property type="component" value="Unassembled WGS sequence"/>
</dbReference>
<feature type="region of interest" description="Disordered" evidence="1">
    <location>
        <begin position="146"/>
        <end position="200"/>
    </location>
</feature>
<reference evidence="2" key="1">
    <citation type="submission" date="2023-02" db="EMBL/GenBank/DDBJ databases">
        <title>Genome of toxic invasive species Heracleum sosnowskyi carries increased number of genes despite the absence of recent whole-genome duplications.</title>
        <authorList>
            <person name="Schelkunov M."/>
            <person name="Shtratnikova V."/>
            <person name="Makarenko M."/>
            <person name="Klepikova A."/>
            <person name="Omelchenko D."/>
            <person name="Novikova G."/>
            <person name="Obukhova E."/>
            <person name="Bogdanov V."/>
            <person name="Penin A."/>
            <person name="Logacheva M."/>
        </authorList>
    </citation>
    <scope>NUCLEOTIDE SEQUENCE</scope>
    <source>
        <strain evidence="2">Hsosn_3</strain>
        <tissue evidence="2">Leaf</tissue>
    </source>
</reference>
<name>A0AAD8MBA0_9APIA</name>
<evidence type="ECO:0000256" key="1">
    <source>
        <dbReference type="SAM" id="MobiDB-lite"/>
    </source>
</evidence>
<feature type="compositionally biased region" description="Basic and acidic residues" evidence="1">
    <location>
        <begin position="17"/>
        <end position="43"/>
    </location>
</feature>
<protein>
    <submittedName>
        <fullName evidence="2">Uncharacterized protein</fullName>
    </submittedName>
</protein>
<organism evidence="2 3">
    <name type="scientific">Heracleum sosnowskyi</name>
    <dbReference type="NCBI Taxonomy" id="360622"/>
    <lineage>
        <taxon>Eukaryota</taxon>
        <taxon>Viridiplantae</taxon>
        <taxon>Streptophyta</taxon>
        <taxon>Embryophyta</taxon>
        <taxon>Tracheophyta</taxon>
        <taxon>Spermatophyta</taxon>
        <taxon>Magnoliopsida</taxon>
        <taxon>eudicotyledons</taxon>
        <taxon>Gunneridae</taxon>
        <taxon>Pentapetalae</taxon>
        <taxon>asterids</taxon>
        <taxon>campanulids</taxon>
        <taxon>Apiales</taxon>
        <taxon>Apiaceae</taxon>
        <taxon>Apioideae</taxon>
        <taxon>apioid superclade</taxon>
        <taxon>Tordylieae</taxon>
        <taxon>Tordyliinae</taxon>
        <taxon>Heracleum</taxon>
    </lineage>
</organism>
<gene>
    <name evidence="2" type="ORF">POM88_042015</name>
</gene>
<accession>A0AAD8MBA0</accession>
<feature type="region of interest" description="Disordered" evidence="1">
    <location>
        <begin position="1"/>
        <end position="43"/>
    </location>
</feature>